<keyword evidence="4" id="KW-1185">Reference proteome</keyword>
<evidence type="ECO:0000259" key="2">
    <source>
        <dbReference type="Pfam" id="PF04840"/>
    </source>
</evidence>
<dbReference type="EMBL" id="CVQH01022728">
    <property type="protein sequence ID" value="CRK33899.1"/>
    <property type="molecule type" value="Genomic_DNA"/>
</dbReference>
<dbReference type="Pfam" id="PF04840">
    <property type="entry name" value="Vps16_C"/>
    <property type="match status" value="1"/>
</dbReference>
<dbReference type="Proteomes" id="UP000044602">
    <property type="component" value="Unassembled WGS sequence"/>
</dbReference>
<reference evidence="3 4" key="1">
    <citation type="submission" date="2015-05" db="EMBL/GenBank/DDBJ databases">
        <authorList>
            <person name="Wang D.B."/>
            <person name="Wang M."/>
        </authorList>
    </citation>
    <scope>NUCLEOTIDE SEQUENCE [LARGE SCALE GENOMIC DNA]</scope>
    <source>
        <strain evidence="3">VL1</strain>
    </source>
</reference>
<gene>
    <name evidence="3" type="ORF">BN1708_016293</name>
</gene>
<dbReference type="InterPro" id="IPR006925">
    <property type="entry name" value="Vps16_C"/>
</dbReference>
<protein>
    <recommendedName>
        <fullName evidence="2">Vps16 C-terminal domain-containing protein</fullName>
    </recommendedName>
</protein>
<dbReference type="GO" id="GO:0005737">
    <property type="term" value="C:cytoplasm"/>
    <property type="evidence" value="ECO:0007669"/>
    <property type="project" value="InterPro"/>
</dbReference>
<organism evidence="3 4">
    <name type="scientific">Verticillium longisporum</name>
    <name type="common">Verticillium dahliae var. longisporum</name>
    <dbReference type="NCBI Taxonomy" id="100787"/>
    <lineage>
        <taxon>Eukaryota</taxon>
        <taxon>Fungi</taxon>
        <taxon>Dikarya</taxon>
        <taxon>Ascomycota</taxon>
        <taxon>Pezizomycotina</taxon>
        <taxon>Sordariomycetes</taxon>
        <taxon>Hypocreomycetidae</taxon>
        <taxon>Glomerellales</taxon>
        <taxon>Plectosphaerellaceae</taxon>
        <taxon>Verticillium</taxon>
    </lineage>
</organism>
<sequence length="173" mass="19427">MALLSAKPKKPRMVHRERVEVVTPKPKPRLLPPAVAASVRSQSSSSSRASPKPKLLPRHKSASPYPSSSDDRRAERKRKHGSADPLQPHFDKDSDGEDEDDDVFLNLESRKRRRPLDDHMKKKLPLAAFFRVINARPAATSLVEASAAREVDNALLKDLYYQDDRRIDGAGVF</sequence>
<dbReference type="STRING" id="100787.A0A0G4MI66"/>
<dbReference type="AlphaFoldDB" id="A0A0G4MI66"/>
<evidence type="ECO:0000313" key="4">
    <source>
        <dbReference type="Proteomes" id="UP000044602"/>
    </source>
</evidence>
<feature type="compositionally biased region" description="Low complexity" evidence="1">
    <location>
        <begin position="32"/>
        <end position="53"/>
    </location>
</feature>
<name>A0A0G4MI66_VERLO</name>
<accession>A0A0G4MI66</accession>
<evidence type="ECO:0000313" key="3">
    <source>
        <dbReference type="EMBL" id="CRK33899.1"/>
    </source>
</evidence>
<proteinExistence type="predicted"/>
<evidence type="ECO:0000256" key="1">
    <source>
        <dbReference type="SAM" id="MobiDB-lite"/>
    </source>
</evidence>
<feature type="non-terminal residue" evidence="3">
    <location>
        <position position="173"/>
    </location>
</feature>
<dbReference type="GO" id="GO:0006886">
    <property type="term" value="P:intracellular protein transport"/>
    <property type="evidence" value="ECO:0007669"/>
    <property type="project" value="InterPro"/>
</dbReference>
<feature type="region of interest" description="Disordered" evidence="1">
    <location>
        <begin position="1"/>
        <end position="101"/>
    </location>
</feature>
<feature type="domain" description="Vps16 C-terminal" evidence="2">
    <location>
        <begin position="119"/>
        <end position="169"/>
    </location>
</feature>